<accession>A0A9Q1IU30</accession>
<dbReference type="PROSITE" id="PS51004">
    <property type="entry name" value="SEMA"/>
    <property type="match status" value="1"/>
</dbReference>
<gene>
    <name evidence="5" type="ORF">SKAU_G00243030</name>
</gene>
<reference evidence="5" key="1">
    <citation type="journal article" date="2023" name="Science">
        <title>Genome structures resolve the early diversification of teleost fishes.</title>
        <authorList>
            <person name="Parey E."/>
            <person name="Louis A."/>
            <person name="Montfort J."/>
            <person name="Bouchez O."/>
            <person name="Roques C."/>
            <person name="Iampietro C."/>
            <person name="Lluch J."/>
            <person name="Castinel A."/>
            <person name="Donnadieu C."/>
            <person name="Desvignes T."/>
            <person name="Floi Bucao C."/>
            <person name="Jouanno E."/>
            <person name="Wen M."/>
            <person name="Mejri S."/>
            <person name="Dirks R."/>
            <person name="Jansen H."/>
            <person name="Henkel C."/>
            <person name="Chen W.J."/>
            <person name="Zahm M."/>
            <person name="Cabau C."/>
            <person name="Klopp C."/>
            <person name="Thompson A.W."/>
            <person name="Robinson-Rechavi M."/>
            <person name="Braasch I."/>
            <person name="Lecointre G."/>
            <person name="Bobe J."/>
            <person name="Postlethwait J.H."/>
            <person name="Berthelot C."/>
            <person name="Roest Crollius H."/>
            <person name="Guiguen Y."/>
        </authorList>
    </citation>
    <scope>NUCLEOTIDE SEQUENCE</scope>
    <source>
        <strain evidence="5">WJC10195</strain>
    </source>
</reference>
<dbReference type="OrthoDB" id="9428731at2759"/>
<keyword evidence="6" id="KW-1185">Reference proteome</keyword>
<evidence type="ECO:0000256" key="3">
    <source>
        <dbReference type="SAM" id="SignalP"/>
    </source>
</evidence>
<dbReference type="Proteomes" id="UP001152622">
    <property type="component" value="Chromosome 8"/>
</dbReference>
<sequence>MTTSPQDIVSPSAPGLLLLFLLLLPLTMSQQPLLPSTPAPAPATPPSPECTRREHPLVSFKALSPWISNFTHPGVRDYSQLTLDLTRNQLIVGARNYLFRLNLSNISLIQDTPSWHMVLAGLPAGTCHGSLLLSLPL</sequence>
<evidence type="ECO:0000313" key="5">
    <source>
        <dbReference type="EMBL" id="KAJ8352827.1"/>
    </source>
</evidence>
<dbReference type="InterPro" id="IPR015943">
    <property type="entry name" value="WD40/YVTN_repeat-like_dom_sf"/>
</dbReference>
<dbReference type="GO" id="GO:0007399">
    <property type="term" value="P:nervous system development"/>
    <property type="evidence" value="ECO:0007669"/>
    <property type="project" value="UniProtKB-ARBA"/>
</dbReference>
<evidence type="ECO:0000256" key="2">
    <source>
        <dbReference type="PROSITE-ProRule" id="PRU00352"/>
    </source>
</evidence>
<organism evidence="5 6">
    <name type="scientific">Synaphobranchus kaupii</name>
    <name type="common">Kaup's arrowtooth eel</name>
    <dbReference type="NCBI Taxonomy" id="118154"/>
    <lineage>
        <taxon>Eukaryota</taxon>
        <taxon>Metazoa</taxon>
        <taxon>Chordata</taxon>
        <taxon>Craniata</taxon>
        <taxon>Vertebrata</taxon>
        <taxon>Euteleostomi</taxon>
        <taxon>Actinopterygii</taxon>
        <taxon>Neopterygii</taxon>
        <taxon>Teleostei</taxon>
        <taxon>Anguilliformes</taxon>
        <taxon>Synaphobranchidae</taxon>
        <taxon>Synaphobranchus</taxon>
    </lineage>
</organism>
<dbReference type="InterPro" id="IPR001627">
    <property type="entry name" value="Semap_dom"/>
</dbReference>
<comment type="caution">
    <text evidence="2">Lacks conserved residue(s) required for the propagation of feature annotation.</text>
</comment>
<name>A0A9Q1IU30_SYNKA</name>
<proteinExistence type="predicted"/>
<feature type="domain" description="Sema" evidence="4">
    <location>
        <begin position="55"/>
        <end position="137"/>
    </location>
</feature>
<evidence type="ECO:0000313" key="6">
    <source>
        <dbReference type="Proteomes" id="UP001152622"/>
    </source>
</evidence>
<keyword evidence="3" id="KW-0732">Signal</keyword>
<keyword evidence="1" id="KW-0325">Glycoprotein</keyword>
<evidence type="ECO:0000256" key="1">
    <source>
        <dbReference type="ARBA" id="ARBA00023180"/>
    </source>
</evidence>
<feature type="chain" id="PRO_5040214267" description="Sema domain-containing protein" evidence="3">
    <location>
        <begin position="30"/>
        <end position="137"/>
    </location>
</feature>
<dbReference type="AlphaFoldDB" id="A0A9Q1IU30"/>
<evidence type="ECO:0000259" key="4">
    <source>
        <dbReference type="PROSITE" id="PS51004"/>
    </source>
</evidence>
<dbReference type="SUPFAM" id="SSF101912">
    <property type="entry name" value="Sema domain"/>
    <property type="match status" value="1"/>
</dbReference>
<dbReference type="Gene3D" id="2.130.10.10">
    <property type="entry name" value="YVTN repeat-like/Quinoprotein amine dehydrogenase"/>
    <property type="match status" value="1"/>
</dbReference>
<protein>
    <recommendedName>
        <fullName evidence="4">Sema domain-containing protein</fullName>
    </recommendedName>
</protein>
<feature type="signal peptide" evidence="3">
    <location>
        <begin position="1"/>
        <end position="29"/>
    </location>
</feature>
<dbReference type="InterPro" id="IPR036352">
    <property type="entry name" value="Semap_dom_sf"/>
</dbReference>
<dbReference type="EMBL" id="JAINUF010000008">
    <property type="protein sequence ID" value="KAJ8352827.1"/>
    <property type="molecule type" value="Genomic_DNA"/>
</dbReference>
<comment type="caution">
    <text evidence="5">The sequence shown here is derived from an EMBL/GenBank/DDBJ whole genome shotgun (WGS) entry which is preliminary data.</text>
</comment>